<dbReference type="Pfam" id="PF20843">
    <property type="entry name" value="Rax2_3"/>
    <property type="match status" value="1"/>
</dbReference>
<dbReference type="EMBL" id="SDIL01000106">
    <property type="protein sequence ID" value="RXK36158.1"/>
    <property type="molecule type" value="Genomic_DNA"/>
</dbReference>
<dbReference type="InterPro" id="IPR024982">
    <property type="entry name" value="Rax2-like_C"/>
</dbReference>
<dbReference type="InParanoid" id="A0A4Q1BBF9"/>
<sequence>MRRKLPLIPFHLLSLPLAMAATSAPSTLPQVDFSRMGTVGLSGAFDGLDWWSSSSPFASSSSSSSSISFSTTGDTLFTTSSDGTYQPLGSTNPGGVINAVCWANSSSNGTLYIGGSFTSISSTTSANIITYDLSSSSFHIISPGLSGPVQSLYCDNAHGQVWVGGEFTGPSGGGNNVALWSTGSSTWTAVPFQGLNGAVESIQPSANGSSIYFGGAFTTTFQSNTTTNSTTNTTSIQSAPNGTWTTGNSGYLTPVTMPAVSSSAGGLTITAGPSTDQSQYSDPTVLLCPGSGTWLAQDNTISNVDVLGNSYWRASGVRLTNALIQNRGATGFCVTALPDNVQLNMTYTDPVTGQTNTCWDHCPLYTNSSISGQDFLFTAGVQNMTGLQMQLKTWIGDGAGLSSVQVLSDGAFASAATAGNTGTCSTQKSSDVQTTGNWSTESVVTNIPATTAYYLSTTVAVGDSDRPSVTFYPYISAAGYYDVYMLIPGCTNTEHCEGRTSVDIEVFPMANGLGWTSTISEQVTDDAKALVYSGWMDATSSSFNPTVILALAANPDAPSSGSTYYIVAEAVELRLTGVSGANGTTVVGGTTSVNPTVSSSMNTTQMTGSSIQVAFGVYEYVRTTSTLNAASSLSNTTETALTQLGFGLSAAKNASTSSTSFTVNTFVTSDTMIYVGGEFSASSNYSNVISVDTTTGKATELASQGLNGPVYTSAIIGGYIFFGGDFTSTVTGGVTLNNLARYDPKAQAWAAIGGGVNGVVTTLLPSPTSSSQLIVVGNFSQVTAGDGSVSQTGGYATWDTSSSSWSNSGVIFGNLTTIGSSSNQIYLAGKVSGYTQNGANGIATLSTDSDGSAQISSLPGATFSTTGSASSPSTRRRSFSESVRRSVTAQLQALEARLTGQTSHLLTSRASTAPTIAQSPAVAPAVLSGTFWTNSSASGKPTVYILGGNFSSTTSSPVKGVGFYSDDQLSSPSPPVSGLVQAVDVVNNVLYVGGNGVSVSGAGSTILAYDLQKGQWSPNSIPSLNPASGGNVSVNAISQRLKTNTVVAAGQFATAGSLNCAAVCLWDIGSGRWNTPGTGLQSGEVKSIDFVGNQLEILVVGGSFVLSTGTVAYAATYSFDNSTWTTLDGLPGPVLAIASDDRNGSNIFASGYSTSDSTPYLQRWDGSSWTSQNSTLLPGSIVQQLAFVPMTSEHSGQGSIEKDRMLMISGSLILQNQGNVSSALFDGTNWYPYLIGTTSTGSLGSISKLFWSSDSFSFNIHHYLSRGLVVLVAIAIATGLILLLILLYVLDTQVYEKRYLNRNEPEAVRVNKEALQPYWDNTPNSSNVDQLPQSKNNQVGMAGYMASVHAALRASLGVREVQHDDMTGMIEDRRRSDEDGDSEESEDWRETTMRYDFEADGNHPGELSMKQGQRVEINERLDSSEWWYARDPHTGKEGIVPQSYVSSLGHYLFSTWLSKHLR</sequence>
<evidence type="ECO:0000256" key="5">
    <source>
        <dbReference type="SAM" id="SignalP"/>
    </source>
</evidence>
<dbReference type="Gene3D" id="2.30.30.40">
    <property type="entry name" value="SH3 Domains"/>
    <property type="match status" value="1"/>
</dbReference>
<name>A0A4Q1BBF9_TREME</name>
<feature type="chain" id="PRO_5020843616" description="SH3 domain-containing protein" evidence="5">
    <location>
        <begin position="21"/>
        <end position="1462"/>
    </location>
</feature>
<feature type="domain" description="SH3" evidence="6">
    <location>
        <begin position="1386"/>
        <end position="1450"/>
    </location>
</feature>
<comment type="caution">
    <text evidence="7">The sequence shown here is derived from an EMBL/GenBank/DDBJ whole genome shotgun (WGS) entry which is preliminary data.</text>
</comment>
<feature type="transmembrane region" description="Helical" evidence="4">
    <location>
        <begin position="1263"/>
        <end position="1290"/>
    </location>
</feature>
<evidence type="ECO:0000313" key="7">
    <source>
        <dbReference type="EMBL" id="RXK36158.1"/>
    </source>
</evidence>
<evidence type="ECO:0000259" key="6">
    <source>
        <dbReference type="PROSITE" id="PS50002"/>
    </source>
</evidence>
<dbReference type="STRING" id="5217.A0A4Q1BBF9"/>
<accession>A0A4Q1BBF9</accession>
<reference evidence="7 8" key="1">
    <citation type="submission" date="2016-06" db="EMBL/GenBank/DDBJ databases">
        <title>Evolution of pathogenesis and genome organization in the Tremellales.</title>
        <authorList>
            <person name="Cuomo C."/>
            <person name="Litvintseva A."/>
            <person name="Heitman J."/>
            <person name="Chen Y."/>
            <person name="Sun S."/>
            <person name="Springer D."/>
            <person name="Dromer F."/>
            <person name="Young S."/>
            <person name="Zeng Q."/>
            <person name="Chapman S."/>
            <person name="Gujja S."/>
            <person name="Saif S."/>
            <person name="Birren B."/>
        </authorList>
    </citation>
    <scope>NUCLEOTIDE SEQUENCE [LARGE SCALE GENOMIC DNA]</scope>
    <source>
        <strain evidence="7 8">ATCC 28783</strain>
    </source>
</reference>
<dbReference type="PROSITE" id="PS50002">
    <property type="entry name" value="SH3"/>
    <property type="match status" value="1"/>
</dbReference>
<protein>
    <recommendedName>
        <fullName evidence="6">SH3 domain-containing protein</fullName>
    </recommendedName>
</protein>
<keyword evidence="1 2" id="KW-0728">SH3 domain</keyword>
<feature type="compositionally biased region" description="Low complexity" evidence="3">
    <location>
        <begin position="859"/>
        <end position="873"/>
    </location>
</feature>
<dbReference type="PANTHER" id="PTHR31778:SF2">
    <property type="entry name" value="BUD SITE SELECTION PROTEIN RAX2"/>
    <property type="match status" value="1"/>
</dbReference>
<dbReference type="FunCoup" id="A0A4Q1BBF9">
    <property type="interactions" value="5"/>
</dbReference>
<dbReference type="SMART" id="SM00326">
    <property type="entry name" value="SH3"/>
    <property type="match status" value="1"/>
</dbReference>
<feature type="compositionally biased region" description="Basic and acidic residues" evidence="3">
    <location>
        <begin position="1365"/>
        <end position="1377"/>
    </location>
</feature>
<keyword evidence="4" id="KW-1133">Transmembrane helix</keyword>
<dbReference type="SUPFAM" id="SSF117281">
    <property type="entry name" value="Kelch motif"/>
    <property type="match status" value="2"/>
</dbReference>
<dbReference type="InterPro" id="IPR048266">
    <property type="entry name" value="Rax2-like_second"/>
</dbReference>
<feature type="region of interest" description="Disordered" evidence="3">
    <location>
        <begin position="1365"/>
        <end position="1390"/>
    </location>
</feature>
<evidence type="ECO:0000256" key="4">
    <source>
        <dbReference type="SAM" id="Phobius"/>
    </source>
</evidence>
<dbReference type="Pfam" id="PF00018">
    <property type="entry name" value="SH3_1"/>
    <property type="match status" value="1"/>
</dbReference>
<keyword evidence="4" id="KW-0812">Transmembrane</keyword>
<feature type="compositionally biased region" description="Acidic residues" evidence="3">
    <location>
        <begin position="1378"/>
        <end position="1387"/>
    </location>
</feature>
<organism evidence="7 8">
    <name type="scientific">Tremella mesenterica</name>
    <name type="common">Jelly fungus</name>
    <dbReference type="NCBI Taxonomy" id="5217"/>
    <lineage>
        <taxon>Eukaryota</taxon>
        <taxon>Fungi</taxon>
        <taxon>Dikarya</taxon>
        <taxon>Basidiomycota</taxon>
        <taxon>Agaricomycotina</taxon>
        <taxon>Tremellomycetes</taxon>
        <taxon>Tremellales</taxon>
        <taxon>Tremellaceae</taxon>
        <taxon>Tremella</taxon>
    </lineage>
</organism>
<dbReference type="Gene3D" id="2.120.10.80">
    <property type="entry name" value="Kelch-type beta propeller"/>
    <property type="match status" value="2"/>
</dbReference>
<dbReference type="Pfam" id="PF20842">
    <property type="entry name" value="Rax2_2"/>
    <property type="match status" value="1"/>
</dbReference>
<proteinExistence type="predicted"/>
<keyword evidence="8" id="KW-1185">Reference proteome</keyword>
<dbReference type="PANTHER" id="PTHR31778">
    <property type="entry name" value="BUD SITE SELECTION PROTEIN RAX2"/>
    <property type="match status" value="1"/>
</dbReference>
<keyword evidence="4" id="KW-0472">Membrane</keyword>
<dbReference type="InterPro" id="IPR015915">
    <property type="entry name" value="Kelch-typ_b-propeller"/>
</dbReference>
<dbReference type="GO" id="GO:1902929">
    <property type="term" value="C:plasma membrane of growing cell tip"/>
    <property type="evidence" value="ECO:0007669"/>
    <property type="project" value="TreeGrafter"/>
</dbReference>
<evidence type="ECO:0000256" key="3">
    <source>
        <dbReference type="SAM" id="MobiDB-lite"/>
    </source>
</evidence>
<dbReference type="InterPro" id="IPR048265">
    <property type="entry name" value="Rax2-like_third"/>
</dbReference>
<dbReference type="Proteomes" id="UP000289152">
    <property type="component" value="Unassembled WGS sequence"/>
</dbReference>
<feature type="signal peptide" evidence="5">
    <location>
        <begin position="1"/>
        <end position="20"/>
    </location>
</feature>
<gene>
    <name evidence="7" type="ORF">M231_06563</name>
</gene>
<feature type="region of interest" description="Disordered" evidence="3">
    <location>
        <begin position="856"/>
        <end position="883"/>
    </location>
</feature>
<evidence type="ECO:0000256" key="2">
    <source>
        <dbReference type="PROSITE-ProRule" id="PRU00192"/>
    </source>
</evidence>
<evidence type="ECO:0000256" key="1">
    <source>
        <dbReference type="ARBA" id="ARBA00022443"/>
    </source>
</evidence>
<dbReference type="InterPro" id="IPR036028">
    <property type="entry name" value="SH3-like_dom_sf"/>
</dbReference>
<evidence type="ECO:0000313" key="8">
    <source>
        <dbReference type="Proteomes" id="UP000289152"/>
    </source>
</evidence>
<dbReference type="InterPro" id="IPR001452">
    <property type="entry name" value="SH3_domain"/>
</dbReference>
<dbReference type="SUPFAM" id="SSF50044">
    <property type="entry name" value="SH3-domain"/>
    <property type="match status" value="1"/>
</dbReference>
<dbReference type="Pfam" id="PF12768">
    <property type="entry name" value="Rax2"/>
    <property type="match status" value="2"/>
</dbReference>
<dbReference type="SUPFAM" id="SSF101898">
    <property type="entry name" value="NHL repeat"/>
    <property type="match status" value="1"/>
</dbReference>
<dbReference type="OrthoDB" id="2503993at2759"/>
<dbReference type="VEuPathDB" id="FungiDB:TREMEDRAFT_42413"/>
<keyword evidence="5" id="KW-0732">Signal</keyword>